<keyword evidence="2" id="KW-0812">Transmembrane</keyword>
<dbReference type="AlphaFoldDB" id="A0A1X0QZN3"/>
<dbReference type="GO" id="GO:0016287">
    <property type="term" value="F:glycerone-phosphate O-acyltransferase activity"/>
    <property type="evidence" value="ECO:0007669"/>
    <property type="project" value="TreeGrafter"/>
</dbReference>
<dbReference type="VEuPathDB" id="FungiDB:BCV72DRAFT_209762"/>
<sequence length="576" mass="65497">MRQKAIRFFANMVHAIPVERPQDLAETGKGRIQLLNSKTDPLRITGIDTKFTQQLRPTDSIVLPRSSGKLQVAKVISDTELLISEQIKDRRALEFLVKEGGTAYKCLPHIDQDTVYERVYSELNNGQCITIFPEGGSHDRVEMLPLKAGVTIMALGAMAKYPGLDVKIVPCGLNYFHAHKFRSRAVIEFGKPITISPDLVEQFKKGGQAKREACSSLLDTIFYALKSVTVNTPNEQTLMVIQAARRLYKPAHRRLHIAQVVDLNRRFVIGYNLYKDDPRVIDLQQKVLAYNQLLKYNGLKDHQVPEITIRRWRTFFLLCYRIMIFTVWGLLSFPGMKKAKEALASSSVKVRARDVLATWKLLVGLVLIPSFYGLYTLIVFWLCLKADYIGWLQKILFPAITWTLLPFVSYASMRFAENGIEVFKSLRPLYVALIDPDSSAHLREIRERLSEDITKVINEIGPLVFSDFDPNNVFRSDSTSKESVSELGSGGRTFSQVANEFLTGTAKVLMDDTNIFNWTRQEVEDLTASESENDLLYLLDKEGSLQTTTSASETENFYSEKRRRNRSKSSRRAKLA</sequence>
<dbReference type="EMBL" id="KV921950">
    <property type="protein sequence ID" value="ORE05204.1"/>
    <property type="molecule type" value="Genomic_DNA"/>
</dbReference>
<dbReference type="PANTHER" id="PTHR31605:SF0">
    <property type="entry name" value="GLYCEROL-3-PHOSPHATE O-ACYLTRANSFERASE 1"/>
    <property type="match status" value="1"/>
</dbReference>
<dbReference type="GO" id="GO:0008654">
    <property type="term" value="P:phospholipid biosynthetic process"/>
    <property type="evidence" value="ECO:0007669"/>
    <property type="project" value="TreeGrafter"/>
</dbReference>
<protein>
    <recommendedName>
        <fullName evidence="3">Phospholipid/glycerol acyltransferase domain-containing protein</fullName>
    </recommendedName>
</protein>
<keyword evidence="2" id="KW-0472">Membrane</keyword>
<feature type="domain" description="Phospholipid/glycerol acyltransferase" evidence="3">
    <location>
        <begin position="113"/>
        <end position="172"/>
    </location>
</feature>
<feature type="transmembrane region" description="Helical" evidence="2">
    <location>
        <begin position="356"/>
        <end position="383"/>
    </location>
</feature>
<dbReference type="Proteomes" id="UP000242414">
    <property type="component" value="Unassembled WGS sequence"/>
</dbReference>
<evidence type="ECO:0000313" key="4">
    <source>
        <dbReference type="EMBL" id="ORE05204.1"/>
    </source>
</evidence>
<name>A0A1X0QZN3_RHIZD</name>
<feature type="compositionally biased region" description="Basic residues" evidence="1">
    <location>
        <begin position="561"/>
        <end position="576"/>
    </location>
</feature>
<dbReference type="SUPFAM" id="SSF69593">
    <property type="entry name" value="Glycerol-3-phosphate (1)-acyltransferase"/>
    <property type="match status" value="1"/>
</dbReference>
<feature type="transmembrane region" description="Helical" evidence="2">
    <location>
        <begin position="395"/>
        <end position="413"/>
    </location>
</feature>
<accession>A0A1X0QZN3</accession>
<proteinExistence type="predicted"/>
<reference evidence="4" key="1">
    <citation type="journal article" date="2016" name="Proc. Natl. Acad. Sci. U.S.A.">
        <title>Lipid metabolic changes in an early divergent fungus govern the establishment of a mutualistic symbiosis with endobacteria.</title>
        <authorList>
            <person name="Lastovetsky O.A."/>
            <person name="Gaspar M.L."/>
            <person name="Mondo S.J."/>
            <person name="LaButti K.M."/>
            <person name="Sandor L."/>
            <person name="Grigoriev I.V."/>
            <person name="Henry S.A."/>
            <person name="Pawlowska T.E."/>
        </authorList>
    </citation>
    <scope>NUCLEOTIDE SEQUENCE [LARGE SCALE GENOMIC DNA]</scope>
    <source>
        <strain evidence="4">ATCC 52814</strain>
    </source>
</reference>
<dbReference type="InterPro" id="IPR052744">
    <property type="entry name" value="GPAT/DAPAT"/>
</dbReference>
<feature type="compositionally biased region" description="Polar residues" evidence="1">
    <location>
        <begin position="546"/>
        <end position="557"/>
    </location>
</feature>
<evidence type="ECO:0000256" key="1">
    <source>
        <dbReference type="SAM" id="MobiDB-lite"/>
    </source>
</evidence>
<dbReference type="OrthoDB" id="2427554at2759"/>
<evidence type="ECO:0000259" key="3">
    <source>
        <dbReference type="Pfam" id="PF01553"/>
    </source>
</evidence>
<dbReference type="GO" id="GO:0004366">
    <property type="term" value="F:glycerol-3-phosphate O-acyltransferase activity"/>
    <property type="evidence" value="ECO:0007669"/>
    <property type="project" value="TreeGrafter"/>
</dbReference>
<organism evidence="4">
    <name type="scientific">Rhizopus microsporus var. microsporus</name>
    <dbReference type="NCBI Taxonomy" id="86635"/>
    <lineage>
        <taxon>Eukaryota</taxon>
        <taxon>Fungi</taxon>
        <taxon>Fungi incertae sedis</taxon>
        <taxon>Mucoromycota</taxon>
        <taxon>Mucoromycotina</taxon>
        <taxon>Mucoromycetes</taxon>
        <taxon>Mucorales</taxon>
        <taxon>Mucorineae</taxon>
        <taxon>Rhizopodaceae</taxon>
        <taxon>Rhizopus</taxon>
    </lineage>
</organism>
<dbReference type="PANTHER" id="PTHR31605">
    <property type="entry name" value="GLYCEROL-3-PHOSPHATE O-ACYLTRANSFERASE 1"/>
    <property type="match status" value="1"/>
</dbReference>
<evidence type="ECO:0000256" key="2">
    <source>
        <dbReference type="SAM" id="Phobius"/>
    </source>
</evidence>
<dbReference type="InterPro" id="IPR002123">
    <property type="entry name" value="Plipid/glycerol_acylTrfase"/>
</dbReference>
<gene>
    <name evidence="4" type="ORF">BCV72DRAFT_209762</name>
</gene>
<feature type="region of interest" description="Disordered" evidence="1">
    <location>
        <begin position="546"/>
        <end position="576"/>
    </location>
</feature>
<keyword evidence="2" id="KW-1133">Transmembrane helix</keyword>
<feature type="transmembrane region" description="Helical" evidence="2">
    <location>
        <begin position="315"/>
        <end position="336"/>
    </location>
</feature>
<dbReference type="Pfam" id="PF01553">
    <property type="entry name" value="Acyltransferase"/>
    <property type="match status" value="1"/>
</dbReference>